<gene>
    <name evidence="7" type="primary">lemA</name>
    <name evidence="7" type="ORF">KL86DPRO_40054</name>
</gene>
<keyword evidence="3 6" id="KW-0812">Transmembrane</keyword>
<evidence type="ECO:0000256" key="5">
    <source>
        <dbReference type="ARBA" id="ARBA00023136"/>
    </source>
</evidence>
<dbReference type="Pfam" id="PF04011">
    <property type="entry name" value="LemA"/>
    <property type="match status" value="1"/>
</dbReference>
<proteinExistence type="inferred from homology"/>
<dbReference type="SUPFAM" id="SSF140478">
    <property type="entry name" value="LemA-like"/>
    <property type="match status" value="1"/>
</dbReference>
<evidence type="ECO:0000313" key="7">
    <source>
        <dbReference type="EMBL" id="SBW08250.1"/>
    </source>
</evidence>
<accession>A0A212K981</accession>
<keyword evidence="4 6" id="KW-1133">Transmembrane helix</keyword>
<evidence type="ECO:0000256" key="3">
    <source>
        <dbReference type="ARBA" id="ARBA00022692"/>
    </source>
</evidence>
<evidence type="ECO:0000256" key="1">
    <source>
        <dbReference type="ARBA" id="ARBA00004167"/>
    </source>
</evidence>
<feature type="transmembrane region" description="Helical" evidence="6">
    <location>
        <begin position="6"/>
        <end position="25"/>
    </location>
</feature>
<dbReference type="PANTHER" id="PTHR34478">
    <property type="entry name" value="PROTEIN LEMA"/>
    <property type="match status" value="1"/>
</dbReference>
<evidence type="ECO:0000256" key="6">
    <source>
        <dbReference type="SAM" id="Phobius"/>
    </source>
</evidence>
<dbReference type="AlphaFoldDB" id="A0A212K981"/>
<name>A0A212K981_9DELT</name>
<organism evidence="7">
    <name type="scientific">uncultured delta proteobacterium</name>
    <dbReference type="NCBI Taxonomy" id="34034"/>
    <lineage>
        <taxon>Bacteria</taxon>
        <taxon>Deltaproteobacteria</taxon>
        <taxon>environmental samples</taxon>
    </lineage>
</organism>
<evidence type="ECO:0000256" key="4">
    <source>
        <dbReference type="ARBA" id="ARBA00022989"/>
    </source>
</evidence>
<dbReference type="InterPro" id="IPR007156">
    <property type="entry name" value="MamQ_LemA"/>
</dbReference>
<keyword evidence="5 6" id="KW-0472">Membrane</keyword>
<comment type="similarity">
    <text evidence="2">Belongs to the LemA family.</text>
</comment>
<dbReference type="PANTHER" id="PTHR34478:SF2">
    <property type="entry name" value="MEMBRANE PROTEIN"/>
    <property type="match status" value="1"/>
</dbReference>
<evidence type="ECO:0000256" key="2">
    <source>
        <dbReference type="ARBA" id="ARBA00008854"/>
    </source>
</evidence>
<dbReference type="GO" id="GO:0016020">
    <property type="term" value="C:membrane"/>
    <property type="evidence" value="ECO:0007669"/>
    <property type="project" value="UniProtKB-SubCell"/>
</dbReference>
<dbReference type="InterPro" id="IPR023353">
    <property type="entry name" value="LemA-like_dom_sf"/>
</dbReference>
<protein>
    <submittedName>
        <fullName evidence="7">Protein LemA</fullName>
    </submittedName>
</protein>
<sequence>MYLVGTIASIIVLAVIVIVWGIGVYNRLINMRTLKEEGWSGIDVQLKRRHDLIGNLVNTIKGYMQHERAVLEEIARLRTAAQQASGVSAVAAAESGLNQAMGRLFAVMENHPDLKANTNVMQLQESLTSLEEELQMARRYYNATVRDLNIVIQSFPSSIIARRYGFTEGEFFELDNAAEAAVPVVSF</sequence>
<dbReference type="Gene3D" id="1.20.1440.20">
    <property type="entry name" value="LemA-like domain"/>
    <property type="match status" value="1"/>
</dbReference>
<dbReference type="EMBL" id="FLUQ01000004">
    <property type="protein sequence ID" value="SBW08250.1"/>
    <property type="molecule type" value="Genomic_DNA"/>
</dbReference>
<reference evidence="7" key="1">
    <citation type="submission" date="2016-04" db="EMBL/GenBank/DDBJ databases">
        <authorList>
            <person name="Evans L.H."/>
            <person name="Alamgir A."/>
            <person name="Owens N."/>
            <person name="Weber N.D."/>
            <person name="Virtaneva K."/>
            <person name="Barbian K."/>
            <person name="Babar A."/>
            <person name="Rosenke K."/>
        </authorList>
    </citation>
    <scope>NUCLEOTIDE SEQUENCE</scope>
    <source>
        <strain evidence="7">86</strain>
    </source>
</reference>
<comment type="subcellular location">
    <subcellularLocation>
        <location evidence="1">Membrane</location>
        <topology evidence="1">Single-pass membrane protein</topology>
    </subcellularLocation>
</comment>